<protein>
    <submittedName>
        <fullName evidence="2">Uncharacterized protein</fullName>
    </submittedName>
</protein>
<name>A0A9D4CGE4_DREPO</name>
<comment type="caution">
    <text evidence="2">The sequence shown here is derived from an EMBL/GenBank/DDBJ whole genome shotgun (WGS) entry which is preliminary data.</text>
</comment>
<reference evidence="2" key="2">
    <citation type="submission" date="2020-11" db="EMBL/GenBank/DDBJ databases">
        <authorList>
            <person name="McCartney M.A."/>
            <person name="Auch B."/>
            <person name="Kono T."/>
            <person name="Mallez S."/>
            <person name="Becker A."/>
            <person name="Gohl D.M."/>
            <person name="Silverstein K.A.T."/>
            <person name="Koren S."/>
            <person name="Bechman K.B."/>
            <person name="Herman A."/>
            <person name="Abrahante J.E."/>
            <person name="Garbe J."/>
        </authorList>
    </citation>
    <scope>NUCLEOTIDE SEQUENCE</scope>
    <source>
        <strain evidence="2">Duluth1</strain>
        <tissue evidence="2">Whole animal</tissue>
    </source>
</reference>
<organism evidence="2 3">
    <name type="scientific">Dreissena polymorpha</name>
    <name type="common">Zebra mussel</name>
    <name type="synonym">Mytilus polymorpha</name>
    <dbReference type="NCBI Taxonomy" id="45954"/>
    <lineage>
        <taxon>Eukaryota</taxon>
        <taxon>Metazoa</taxon>
        <taxon>Spiralia</taxon>
        <taxon>Lophotrochozoa</taxon>
        <taxon>Mollusca</taxon>
        <taxon>Bivalvia</taxon>
        <taxon>Autobranchia</taxon>
        <taxon>Heteroconchia</taxon>
        <taxon>Euheterodonta</taxon>
        <taxon>Imparidentia</taxon>
        <taxon>Neoheterodontei</taxon>
        <taxon>Myida</taxon>
        <taxon>Dreissenoidea</taxon>
        <taxon>Dreissenidae</taxon>
        <taxon>Dreissena</taxon>
    </lineage>
</organism>
<gene>
    <name evidence="2" type="ORF">DPMN_050259</name>
</gene>
<accession>A0A9D4CGE4</accession>
<proteinExistence type="predicted"/>
<keyword evidence="1" id="KW-1133">Transmembrane helix</keyword>
<feature type="transmembrane region" description="Helical" evidence="1">
    <location>
        <begin position="12"/>
        <end position="31"/>
    </location>
</feature>
<evidence type="ECO:0000313" key="3">
    <source>
        <dbReference type="Proteomes" id="UP000828390"/>
    </source>
</evidence>
<dbReference type="AlphaFoldDB" id="A0A9D4CGE4"/>
<dbReference type="EMBL" id="JAIWYP010000012">
    <property type="protein sequence ID" value="KAH3724442.1"/>
    <property type="molecule type" value="Genomic_DNA"/>
</dbReference>
<evidence type="ECO:0000256" key="1">
    <source>
        <dbReference type="SAM" id="Phobius"/>
    </source>
</evidence>
<keyword evidence="3" id="KW-1185">Reference proteome</keyword>
<evidence type="ECO:0000313" key="2">
    <source>
        <dbReference type="EMBL" id="KAH3724442.1"/>
    </source>
</evidence>
<keyword evidence="1" id="KW-0812">Transmembrane</keyword>
<reference evidence="2" key="1">
    <citation type="journal article" date="2019" name="bioRxiv">
        <title>The Genome of the Zebra Mussel, Dreissena polymorpha: A Resource for Invasive Species Research.</title>
        <authorList>
            <person name="McCartney M.A."/>
            <person name="Auch B."/>
            <person name="Kono T."/>
            <person name="Mallez S."/>
            <person name="Zhang Y."/>
            <person name="Obille A."/>
            <person name="Becker A."/>
            <person name="Abrahante J.E."/>
            <person name="Garbe J."/>
            <person name="Badalamenti J.P."/>
            <person name="Herman A."/>
            <person name="Mangelson H."/>
            <person name="Liachko I."/>
            <person name="Sullivan S."/>
            <person name="Sone E.D."/>
            <person name="Koren S."/>
            <person name="Silverstein K.A.T."/>
            <person name="Beckman K.B."/>
            <person name="Gohl D.M."/>
        </authorList>
    </citation>
    <scope>NUCLEOTIDE SEQUENCE</scope>
    <source>
        <strain evidence="2">Duluth1</strain>
        <tissue evidence="2">Whole animal</tissue>
    </source>
</reference>
<keyword evidence="1" id="KW-0472">Membrane</keyword>
<sequence length="121" mass="14044">MMAKPVPPRDDWICMLLSIFLICLPLMQRLMNGLRLLHSQFVNSLAEDTANQTCGSRHADDMLRMGRSMNSLERPLMLHNRSSFQYHGYERCDRRISDDVRLYFGIRNGRNGNGDGKMFYG</sequence>
<dbReference type="Proteomes" id="UP000828390">
    <property type="component" value="Unassembled WGS sequence"/>
</dbReference>